<evidence type="ECO:0008006" key="4">
    <source>
        <dbReference type="Google" id="ProtNLM"/>
    </source>
</evidence>
<keyword evidence="1" id="KW-0472">Membrane</keyword>
<accession>A0A3B7MID5</accession>
<keyword evidence="3" id="KW-1185">Reference proteome</keyword>
<proteinExistence type="predicted"/>
<evidence type="ECO:0000313" key="3">
    <source>
        <dbReference type="Proteomes" id="UP000263900"/>
    </source>
</evidence>
<dbReference type="EMBL" id="CP032157">
    <property type="protein sequence ID" value="AXY74194.1"/>
    <property type="molecule type" value="Genomic_DNA"/>
</dbReference>
<reference evidence="2 3" key="1">
    <citation type="submission" date="2018-09" db="EMBL/GenBank/DDBJ databases">
        <title>Genome sequencing of strain 6GH32-13.</title>
        <authorList>
            <person name="Weon H.-Y."/>
            <person name="Heo J."/>
            <person name="Kwon S.-W."/>
        </authorList>
    </citation>
    <scope>NUCLEOTIDE SEQUENCE [LARGE SCALE GENOMIC DNA]</scope>
    <source>
        <strain evidence="2 3">5GH32-13</strain>
    </source>
</reference>
<dbReference type="Proteomes" id="UP000263900">
    <property type="component" value="Chromosome"/>
</dbReference>
<feature type="transmembrane region" description="Helical" evidence="1">
    <location>
        <begin position="20"/>
        <end position="40"/>
    </location>
</feature>
<keyword evidence="1" id="KW-1133">Transmembrane helix</keyword>
<gene>
    <name evidence="2" type="ORF">D3H65_09500</name>
</gene>
<sequence>MQRKQPLCCQALRTIILNNLICMLFSQPFLACILCSLVLLSCKKDKEEAAPRPDANKITLWAGQDTVITLAGASAQYTVVSGNTDIARVALQDNRLHITTDIPGTTTIHITDQAHHTDSFRLEAISVAGIWRRRVVNGTLQNNVTVDCADALLTQTLKDELKEEVIKADMLYGLTFADYSAAYEEARFGGARSQGTYSYHNLKLTLTRNNTTEEFTIRPDGPRKMGLEQDLTVQYKTLYPTKGITRVTIIRYFNFVPLL</sequence>
<dbReference type="OrthoDB" id="656141at2"/>
<dbReference type="AlphaFoldDB" id="A0A3B7MID5"/>
<evidence type="ECO:0000313" key="2">
    <source>
        <dbReference type="EMBL" id="AXY74194.1"/>
    </source>
</evidence>
<evidence type="ECO:0000256" key="1">
    <source>
        <dbReference type="SAM" id="Phobius"/>
    </source>
</evidence>
<organism evidence="2 3">
    <name type="scientific">Paraflavitalea soli</name>
    <dbReference type="NCBI Taxonomy" id="2315862"/>
    <lineage>
        <taxon>Bacteria</taxon>
        <taxon>Pseudomonadati</taxon>
        <taxon>Bacteroidota</taxon>
        <taxon>Chitinophagia</taxon>
        <taxon>Chitinophagales</taxon>
        <taxon>Chitinophagaceae</taxon>
        <taxon>Paraflavitalea</taxon>
    </lineage>
</organism>
<dbReference type="KEGG" id="pseg:D3H65_09500"/>
<name>A0A3B7MID5_9BACT</name>
<keyword evidence="1" id="KW-0812">Transmembrane</keyword>
<protein>
    <recommendedName>
        <fullName evidence="4">Pilus formation protein N-terminal domain-containing protein</fullName>
    </recommendedName>
</protein>